<evidence type="ECO:0000313" key="3">
    <source>
        <dbReference type="Proteomes" id="UP000184368"/>
    </source>
</evidence>
<gene>
    <name evidence="2" type="ORF">SAMN05444008_10419</name>
</gene>
<dbReference type="Pfam" id="PF14054">
    <property type="entry name" value="DUF4249"/>
    <property type="match status" value="1"/>
</dbReference>
<name>A0A1M4XRU9_9BACT</name>
<dbReference type="InterPro" id="IPR025345">
    <property type="entry name" value="DUF4249"/>
</dbReference>
<accession>A0A1M4XRU9</accession>
<dbReference type="PROSITE" id="PS51257">
    <property type="entry name" value="PROKAR_LIPOPROTEIN"/>
    <property type="match status" value="1"/>
</dbReference>
<dbReference type="OrthoDB" id="647456at2"/>
<dbReference type="AlphaFoldDB" id="A0A1M4XRU9"/>
<dbReference type="RefSeq" id="WP_073041055.1">
    <property type="nucleotide sequence ID" value="NZ_FQUO01000004.1"/>
</dbReference>
<keyword evidence="1" id="KW-0732">Signal</keyword>
<feature type="signal peptide" evidence="1">
    <location>
        <begin position="1"/>
        <end position="21"/>
    </location>
</feature>
<evidence type="ECO:0008006" key="4">
    <source>
        <dbReference type="Google" id="ProtNLM"/>
    </source>
</evidence>
<organism evidence="2 3">
    <name type="scientific">Cnuella takakiae</name>
    <dbReference type="NCBI Taxonomy" id="1302690"/>
    <lineage>
        <taxon>Bacteria</taxon>
        <taxon>Pseudomonadati</taxon>
        <taxon>Bacteroidota</taxon>
        <taxon>Chitinophagia</taxon>
        <taxon>Chitinophagales</taxon>
        <taxon>Chitinophagaceae</taxon>
        <taxon>Cnuella</taxon>
    </lineage>
</organism>
<dbReference type="Proteomes" id="UP000184368">
    <property type="component" value="Unassembled WGS sequence"/>
</dbReference>
<evidence type="ECO:0000256" key="1">
    <source>
        <dbReference type="SAM" id="SignalP"/>
    </source>
</evidence>
<feature type="chain" id="PRO_5012680072" description="DUF4249 domain-containing protein" evidence="1">
    <location>
        <begin position="22"/>
        <end position="292"/>
    </location>
</feature>
<dbReference type="STRING" id="1302690.BUE76_14275"/>
<evidence type="ECO:0000313" key="2">
    <source>
        <dbReference type="EMBL" id="SHE96297.1"/>
    </source>
</evidence>
<sequence>MKSSLSILLPLLMLLYGCDKAVSFDLEKSEPRLVVEATIENGQAPMVVLTRSQSYFSQISADLLNESFVKGAAVYVSNGQKEHKLKEYVVSAGGFNLRYYTNDSSQPATAFVGELRKDYSLRIVAEGQEYSAKTTIPDTTRRVDSLWWRPVPNSTDNEVQIYVRATDKKGYGDYIRYFTRRNRQSFYPPFTSVFDDFVIDGTTYEIQVEPGFNRNTDFDDDTYFFRRGDTVGLKLANIDKATYDFWRTMEYNYSSIGNPFSTPVRVLSNISGGALGYFGGYAAQYRTMIIPK</sequence>
<dbReference type="EMBL" id="FQUO01000004">
    <property type="protein sequence ID" value="SHE96297.1"/>
    <property type="molecule type" value="Genomic_DNA"/>
</dbReference>
<protein>
    <recommendedName>
        <fullName evidence="4">DUF4249 domain-containing protein</fullName>
    </recommendedName>
</protein>
<proteinExistence type="predicted"/>
<keyword evidence="3" id="KW-1185">Reference proteome</keyword>
<reference evidence="2 3" key="1">
    <citation type="submission" date="2016-11" db="EMBL/GenBank/DDBJ databases">
        <authorList>
            <person name="Jaros S."/>
            <person name="Januszkiewicz K."/>
            <person name="Wedrychowicz H."/>
        </authorList>
    </citation>
    <scope>NUCLEOTIDE SEQUENCE [LARGE SCALE GENOMIC DNA]</scope>
    <source>
        <strain evidence="2 3">DSM 26897</strain>
    </source>
</reference>